<accession>A0ABS5CJ69</accession>
<reference evidence="1 2" key="1">
    <citation type="submission" date="2021-04" db="EMBL/GenBank/DDBJ databases">
        <title>Paenibacillus sp. DLE-14 whole genome sequence.</title>
        <authorList>
            <person name="Ham Y.J."/>
        </authorList>
    </citation>
    <scope>NUCLEOTIDE SEQUENCE [LARGE SCALE GENOMIC DNA]</scope>
    <source>
        <strain evidence="1 2">DLE-14</strain>
    </source>
</reference>
<dbReference type="Proteomes" id="UP000673394">
    <property type="component" value="Unassembled WGS sequence"/>
</dbReference>
<dbReference type="Gene3D" id="2.70.98.50">
    <property type="entry name" value="putative glycoside hydrolase family protein from bacillus halodurans"/>
    <property type="match status" value="1"/>
</dbReference>
<organism evidence="1 2">
    <name type="scientific">Paenibacillus lignilyticus</name>
    <dbReference type="NCBI Taxonomy" id="1172615"/>
    <lineage>
        <taxon>Bacteria</taxon>
        <taxon>Bacillati</taxon>
        <taxon>Bacillota</taxon>
        <taxon>Bacilli</taxon>
        <taxon>Bacillales</taxon>
        <taxon>Paenibacillaceae</taxon>
        <taxon>Paenibacillus</taxon>
    </lineage>
</organism>
<name>A0ABS5CJ69_9BACL</name>
<protein>
    <submittedName>
        <fullName evidence="1">Uncharacterized protein</fullName>
    </submittedName>
</protein>
<gene>
    <name evidence="1" type="ORF">I8J30_24365</name>
</gene>
<evidence type="ECO:0000313" key="1">
    <source>
        <dbReference type="EMBL" id="MBP3965859.1"/>
    </source>
</evidence>
<sequence length="287" mass="32094">MRSWFKAEDKASRYKVVFDKPPRQEPDDNVVDGPIIGNGDVRVVVSGEPERQRYWISRNDLWKPKRMLPGGSSCLFGGMDILIPALKDSSYYCEQQLYEGEMLSIFTSKSTIVTMRAWVAAMDNVLIVELSCEGQPVSVGTELWAQSCHGSHTQQGLANRVDWISRQYSGWDPDCSTQSSLAVHALTDTGNAFMLREKRPAIIVLSALTSSDTENCLNGAIRSVARASRSSIASLREVHNQWWSAFWAQSAMEIEDMLLDRLWHGSHYTTAQFEHLRAGGAFLVSGV</sequence>
<keyword evidence="2" id="KW-1185">Reference proteome</keyword>
<dbReference type="EMBL" id="JAGKSP010000013">
    <property type="protein sequence ID" value="MBP3965859.1"/>
    <property type="molecule type" value="Genomic_DNA"/>
</dbReference>
<dbReference type="RefSeq" id="WP_210662589.1">
    <property type="nucleotide sequence ID" value="NZ_JAGKSP010000013.1"/>
</dbReference>
<comment type="caution">
    <text evidence="1">The sequence shown here is derived from an EMBL/GenBank/DDBJ whole genome shotgun (WGS) entry which is preliminary data.</text>
</comment>
<evidence type="ECO:0000313" key="2">
    <source>
        <dbReference type="Proteomes" id="UP000673394"/>
    </source>
</evidence>
<proteinExistence type="predicted"/>